<keyword evidence="3" id="KW-1185">Reference proteome</keyword>
<accession>A0A2U7NEW4</accession>
<proteinExistence type="predicted"/>
<protein>
    <recommendedName>
        <fullName evidence="1">DUF7740 domain-containing protein</fullName>
    </recommendedName>
</protein>
<evidence type="ECO:0000313" key="2">
    <source>
        <dbReference type="EMBL" id="ASD51911.1"/>
    </source>
</evidence>
<gene>
    <name evidence="2" type="ORF">PspYZU01_26</name>
</gene>
<organism evidence="2 3">
    <name type="scientific">Pseudomonas phage PspYZU01</name>
    <dbReference type="NCBI Taxonomy" id="1983555"/>
    <lineage>
        <taxon>Viruses</taxon>
        <taxon>Duplodnaviria</taxon>
        <taxon>Heunggongvirae</taxon>
        <taxon>Uroviricota</taxon>
        <taxon>Caudoviricetes</taxon>
        <taxon>Casjensviridae</taxon>
        <taxon>Phobosvirus</taxon>
        <taxon>Phobosvirus PspYZU01</taxon>
    </lineage>
</organism>
<evidence type="ECO:0000313" key="3">
    <source>
        <dbReference type="Proteomes" id="UP000248142"/>
    </source>
</evidence>
<name>A0A2U7NEW4_9CAUD</name>
<sequence>MKMQPIPRNTLAATVSRHVNLIREAEKAGKEAIRNPWDLRTALLAIALAHRIHGTKAAICKTTFSVYQRMVDESRSVLLLILESSDPVRMVPLILNEMDI</sequence>
<dbReference type="Pfam" id="PF24886">
    <property type="entry name" value="DUF7740"/>
    <property type="match status" value="1"/>
</dbReference>
<dbReference type="Proteomes" id="UP000248142">
    <property type="component" value="Segment"/>
</dbReference>
<dbReference type="InterPro" id="IPR056642">
    <property type="entry name" value="DUF7740"/>
</dbReference>
<dbReference type="EMBL" id="KY971609">
    <property type="protein sequence ID" value="ASD51911.1"/>
    <property type="molecule type" value="Genomic_DNA"/>
</dbReference>
<reference evidence="2 3" key="1">
    <citation type="submission" date="2017-04" db="EMBL/GenBank/DDBJ databases">
        <title>Isolation of lytic bacteriophages infecting Pseudomonas strains for biocontrol of fish and shrimp spoilage during chilled storage.</title>
        <authorList>
            <person name="Yang Z."/>
            <person name="Tao X."/>
            <person name="Gao L."/>
            <person name="Rao S."/>
        </authorList>
    </citation>
    <scope>NUCLEOTIDE SEQUENCE [LARGE SCALE GENOMIC DNA]</scope>
</reference>
<feature type="domain" description="DUF7740" evidence="1">
    <location>
        <begin position="37"/>
        <end position="99"/>
    </location>
</feature>
<evidence type="ECO:0000259" key="1">
    <source>
        <dbReference type="Pfam" id="PF24886"/>
    </source>
</evidence>